<dbReference type="Gene3D" id="3.60.40.10">
    <property type="entry name" value="PPM-type phosphatase domain"/>
    <property type="match status" value="1"/>
</dbReference>
<feature type="coiled-coil region" evidence="2">
    <location>
        <begin position="859"/>
        <end position="921"/>
    </location>
</feature>
<dbReference type="GO" id="GO:0000155">
    <property type="term" value="F:phosphorelay sensor kinase activity"/>
    <property type="evidence" value="ECO:0007669"/>
    <property type="project" value="TreeGrafter"/>
</dbReference>
<dbReference type="Pfam" id="PF07228">
    <property type="entry name" value="SpoIIE"/>
    <property type="match status" value="1"/>
</dbReference>
<dbReference type="PANTHER" id="PTHR43547:SF2">
    <property type="entry name" value="HYBRID SIGNAL TRANSDUCTION HISTIDINE KINASE C"/>
    <property type="match status" value="1"/>
</dbReference>
<proteinExistence type="predicted"/>
<organism evidence="4 5">
    <name type="scientific">Flammeovirga pectinis</name>
    <dbReference type="NCBI Taxonomy" id="2494373"/>
    <lineage>
        <taxon>Bacteria</taxon>
        <taxon>Pseudomonadati</taxon>
        <taxon>Bacteroidota</taxon>
        <taxon>Cytophagia</taxon>
        <taxon>Cytophagales</taxon>
        <taxon>Flammeovirgaceae</taxon>
        <taxon>Flammeovirga</taxon>
    </lineage>
</organism>
<dbReference type="Gene3D" id="2.130.10.10">
    <property type="entry name" value="YVTN repeat-like/Quinoprotein amine dehydrogenase"/>
    <property type="match status" value="2"/>
</dbReference>
<dbReference type="PANTHER" id="PTHR43547">
    <property type="entry name" value="TWO-COMPONENT HISTIDINE KINASE"/>
    <property type="match status" value="1"/>
</dbReference>
<dbReference type="InterPro" id="IPR011123">
    <property type="entry name" value="Y_Y_Y"/>
</dbReference>
<dbReference type="InterPro" id="IPR036457">
    <property type="entry name" value="PPM-type-like_dom_sf"/>
</dbReference>
<evidence type="ECO:0000256" key="1">
    <source>
        <dbReference type="ARBA" id="ARBA00022553"/>
    </source>
</evidence>
<dbReference type="SUPFAM" id="SSF63829">
    <property type="entry name" value="Calcium-dependent phosphotriesterase"/>
    <property type="match status" value="3"/>
</dbReference>
<feature type="domain" description="PPM-type phosphatase" evidence="3">
    <location>
        <begin position="950"/>
        <end position="1182"/>
    </location>
</feature>
<dbReference type="KEGG" id="fll:EI427_17630"/>
<reference evidence="4 5" key="1">
    <citation type="submission" date="2018-12" db="EMBL/GenBank/DDBJ databases">
        <title>Flammeovirga pectinis sp. nov., isolated from the gut of the Korean scallop, Patinopecten yessoensis.</title>
        <authorList>
            <person name="Bae J.-W."/>
            <person name="Jeong Y.-S."/>
            <person name="Kang W."/>
        </authorList>
    </citation>
    <scope>NUCLEOTIDE SEQUENCE [LARGE SCALE GENOMIC DNA]</scope>
    <source>
        <strain evidence="4 5">L12M1</strain>
    </source>
</reference>
<keyword evidence="1" id="KW-0597">Phosphoprotein</keyword>
<dbReference type="EMBL" id="CP034562">
    <property type="protein sequence ID" value="AZQ63978.1"/>
    <property type="molecule type" value="Genomic_DNA"/>
</dbReference>
<evidence type="ECO:0000256" key="2">
    <source>
        <dbReference type="SAM" id="Coils"/>
    </source>
</evidence>
<dbReference type="InterPro" id="IPR011110">
    <property type="entry name" value="Reg_prop"/>
</dbReference>
<sequence length="1182" mass="135763">MKLLQNSILLMAILLSIRVIGQHKSFKHIPESAGLSNKIAKDIFRDTKGFLWIATQNGLNRYDGYEMKVFKNAETDVSTLSSNDINVIFEDSRQHLWVGTITNIHKIGKDGESFDRLLKRSPFEDNNFEFEITSIIEDKNKNIWVGTSGAGLYVFNLDGNQIKHYFKEQKEGNFNFVHITALFEDQNNNIWIGHKDLSYTIFNPRKKSFKHNKISLASTRFRNNTGSYITSFVETADKGVIASTLNSGILAFESKTNNINYLKGINKGLYHPTVKDMAVDEEKNLWLGTSDGLHFIPKYKNRVQKVYKSDDLNSNSLSDNAVLSLYYDQQNILWCGVWGRGIDYAEPNFKKFETFKREPMKTNSLNNDMVQTIMEDHEENLWFGTSGGGVTYYNIDNDVYEHFTPQKGNKEKLQSWSVFSIFEDSDNDIWVGSYLGGLSLLDRETKTFKTFKNDPHSDYSLPNDDVRDIFEDSNNQLWIATNGGGIAKFDKYSETFEVYKREEAKGQETLASNWVLNIMEDSRGWLWIGTYGGVSIYYPDTDTFISFNHNDKDQNSLAHNWVYSIVEDRNNTIWIGTAGGLNKIDAKYLDKEIESYKKDFMTKYTEENGLSNNAINGIIEDEEDYLWISSNMGLSKFNKEKKIFTHYSKDDGLQGNEFIPMAYCKTAEGKLIFGGRNGANAFFTSDINVNPFKPNVFLTNFSLFNKEIFPSSEENSVLVQSIINTESITLLYDQNVLTFDFVALNMISSDNNTYAYKMEGFDKEWNHVNSKREAVYTNLDPGDYIFMVKGTNNDGVWNEDGRNLLITIQPPYWQTWWFRTLIFIVLLVSILGGYKWRVRAYKEAQRVLEETVQERTFELADKNNDLLTINEEVQQQAEELEMQRDHLAETNNLISDQNRNLKDKNEEISSLVGQLQGANSEISLKNKHITDSIRYAKTMQQAILPLDDSFESIFANHFVLFKPKDIVSGDFYWVSTRNKDGKTFVASVDCTGHGVPGAFMSMVGMALLNKIVNENGESNPIKILEKLDEGIREALRQDESKNRDGMDLSIVCIEQTSPTEYDLLFSSAKSVMYIFKAPKGKIQRITGDRISIGGLRRKKKKQFSVQKFSLKRGDRFYLTTDGYVDQCDESRKKFGTIKFEKILEQTVKYSLDSQYQMLQDILKIHQGNAEQRDDITVMGFEV</sequence>
<dbReference type="Pfam" id="PF07494">
    <property type="entry name" value="Reg_prop"/>
    <property type="match status" value="9"/>
</dbReference>
<evidence type="ECO:0000259" key="3">
    <source>
        <dbReference type="SMART" id="SM00331"/>
    </source>
</evidence>
<dbReference type="AlphaFoldDB" id="A0A3S9P707"/>
<dbReference type="Proteomes" id="UP000267268">
    <property type="component" value="Chromosome 1"/>
</dbReference>
<dbReference type="OrthoDB" id="9809670at2"/>
<dbReference type="InterPro" id="IPR015943">
    <property type="entry name" value="WD40/YVTN_repeat-like_dom_sf"/>
</dbReference>
<keyword evidence="2" id="KW-0175">Coiled coil</keyword>
<protein>
    <recommendedName>
        <fullName evidence="3">PPM-type phosphatase domain-containing protein</fullName>
    </recommendedName>
</protein>
<evidence type="ECO:0000313" key="5">
    <source>
        <dbReference type="Proteomes" id="UP000267268"/>
    </source>
</evidence>
<dbReference type="InterPro" id="IPR013783">
    <property type="entry name" value="Ig-like_fold"/>
</dbReference>
<dbReference type="RefSeq" id="WP_126617218.1">
    <property type="nucleotide sequence ID" value="NZ_CP034562.1"/>
</dbReference>
<dbReference type="InterPro" id="IPR001932">
    <property type="entry name" value="PPM-type_phosphatase-like_dom"/>
</dbReference>
<dbReference type="Pfam" id="PF07495">
    <property type="entry name" value="Y_Y_Y"/>
    <property type="match status" value="1"/>
</dbReference>
<keyword evidence="5" id="KW-1185">Reference proteome</keyword>
<accession>A0A3S9P707</accession>
<dbReference type="FunFam" id="2.60.40.10:FF:000791">
    <property type="entry name" value="Two-component system sensor histidine kinase/response regulator"/>
    <property type="match status" value="1"/>
</dbReference>
<dbReference type="SMART" id="SM00331">
    <property type="entry name" value="PP2C_SIG"/>
    <property type="match status" value="1"/>
</dbReference>
<dbReference type="Gene3D" id="2.60.40.10">
    <property type="entry name" value="Immunoglobulins"/>
    <property type="match status" value="1"/>
</dbReference>
<evidence type="ECO:0000313" key="4">
    <source>
        <dbReference type="EMBL" id="AZQ63978.1"/>
    </source>
</evidence>
<name>A0A3S9P707_9BACT</name>
<gene>
    <name evidence="4" type="ORF">EI427_17630</name>
</gene>